<evidence type="ECO:0000259" key="1">
    <source>
        <dbReference type="Pfam" id="PF12873"/>
    </source>
</evidence>
<name>A0A414ZRB5_9FIRM</name>
<reference evidence="2 3" key="1">
    <citation type="submission" date="2018-08" db="EMBL/GenBank/DDBJ databases">
        <title>A genome reference for cultivated species of the human gut microbiota.</title>
        <authorList>
            <person name="Zou Y."/>
            <person name="Xue W."/>
            <person name="Luo G."/>
        </authorList>
    </citation>
    <scope>NUCLEOTIDE SEQUENCE [LARGE SCALE GENOMIC DNA]</scope>
    <source>
        <strain evidence="2 3">AM16-11</strain>
    </source>
</reference>
<organism evidence="2 3">
    <name type="scientific">Agathobacter rectalis</name>
    <dbReference type="NCBI Taxonomy" id="39491"/>
    <lineage>
        <taxon>Bacteria</taxon>
        <taxon>Bacillati</taxon>
        <taxon>Bacillota</taxon>
        <taxon>Clostridia</taxon>
        <taxon>Lachnospirales</taxon>
        <taxon>Lachnospiraceae</taxon>
        <taxon>Agathobacter</taxon>
    </lineage>
</organism>
<gene>
    <name evidence="2" type="ORF">DW172_03655</name>
</gene>
<dbReference type="Proteomes" id="UP000285865">
    <property type="component" value="Unassembled WGS sequence"/>
</dbReference>
<proteinExistence type="predicted"/>
<dbReference type="AlphaFoldDB" id="A0A414ZRB5"/>
<feature type="domain" description="DUF3825" evidence="1">
    <location>
        <begin position="105"/>
        <end position="321"/>
    </location>
</feature>
<dbReference type="EMBL" id="QRKN01000001">
    <property type="protein sequence ID" value="RHI25789.1"/>
    <property type="molecule type" value="Genomic_DNA"/>
</dbReference>
<dbReference type="Pfam" id="PF12873">
    <property type="entry name" value="DUF3825"/>
    <property type="match status" value="1"/>
</dbReference>
<sequence>MNTYLIPTTAAYCYEPYDHIYLVYANTPLEAYRKAQTELQGEYILQKSQKYESYPFELYKPNDTAIFPFPESQKYDILTEAFKNTKGAKHMGHFNVNWNEYTEPLSKKADKEIWSNPTYPNNGILTNYLVHTYKRLRTERQIIRKDNYALFNTGLFTKYYESIYAYSDQEYNVSFLTGHELNQHGISERPQKANYFEDPSLLLFDWHYPIDIHFKHILEDERNKERLPKGFLEKENKMCILTGAVELMKRRVSANYKLAIPQCYEDKIQLLLPLCLDTDEGKPDIALAVTKLDNCYQGYTCLTLDMAYNNARLIAKPESSWLYSK</sequence>
<evidence type="ECO:0000313" key="2">
    <source>
        <dbReference type="EMBL" id="RHI25789.1"/>
    </source>
</evidence>
<evidence type="ECO:0000313" key="3">
    <source>
        <dbReference type="Proteomes" id="UP000285865"/>
    </source>
</evidence>
<comment type="caution">
    <text evidence="2">The sequence shown here is derived from an EMBL/GenBank/DDBJ whole genome shotgun (WGS) entry which is preliminary data.</text>
</comment>
<protein>
    <submittedName>
        <fullName evidence="2">DUF3825 domain-containing protein</fullName>
    </submittedName>
</protein>
<dbReference type="InterPro" id="IPR024437">
    <property type="entry name" value="DUF3825"/>
</dbReference>
<dbReference type="RefSeq" id="WP_118257265.1">
    <property type="nucleotide sequence ID" value="NZ_QRKN01000001.1"/>
</dbReference>
<accession>A0A414ZRB5</accession>